<organism evidence="3">
    <name type="scientific">Caldilinea aerophila</name>
    <dbReference type="NCBI Taxonomy" id="133453"/>
    <lineage>
        <taxon>Bacteria</taxon>
        <taxon>Bacillati</taxon>
        <taxon>Chloroflexota</taxon>
        <taxon>Caldilineae</taxon>
        <taxon>Caldilineales</taxon>
        <taxon>Caldilineaceae</taxon>
        <taxon>Caldilinea</taxon>
    </lineage>
</organism>
<dbReference type="InterPro" id="IPR036641">
    <property type="entry name" value="HPT_dom_sf"/>
</dbReference>
<dbReference type="EMBL" id="DSMG01000083">
    <property type="protein sequence ID" value="HDX31419.1"/>
    <property type="molecule type" value="Genomic_DNA"/>
</dbReference>
<dbReference type="GO" id="GO:0043424">
    <property type="term" value="F:protein histidine kinase binding"/>
    <property type="evidence" value="ECO:0007669"/>
    <property type="project" value="InterPro"/>
</dbReference>
<feature type="modified residue" description="Phosphohistidine" evidence="1">
    <location>
        <position position="69"/>
    </location>
</feature>
<dbReference type="SUPFAM" id="SSF47226">
    <property type="entry name" value="Histidine-containing phosphotransfer domain, HPT domain"/>
    <property type="match status" value="1"/>
</dbReference>
<proteinExistence type="predicted"/>
<reference evidence="3" key="1">
    <citation type="journal article" date="2020" name="mSystems">
        <title>Genome- and Community-Level Interaction Insights into Carbon Utilization and Element Cycling Functions of Hydrothermarchaeota in Hydrothermal Sediment.</title>
        <authorList>
            <person name="Zhou Z."/>
            <person name="Liu Y."/>
            <person name="Xu W."/>
            <person name="Pan J."/>
            <person name="Luo Z.H."/>
            <person name="Li M."/>
        </authorList>
    </citation>
    <scope>NUCLEOTIDE SEQUENCE [LARGE SCALE GENOMIC DNA]</scope>
    <source>
        <strain evidence="3">SpSt-289</strain>
    </source>
</reference>
<protein>
    <submittedName>
        <fullName evidence="3">Hpt domain-containing protein</fullName>
    </submittedName>
</protein>
<evidence type="ECO:0000313" key="3">
    <source>
        <dbReference type="EMBL" id="HDX31419.1"/>
    </source>
</evidence>
<dbReference type="GO" id="GO:0009927">
    <property type="term" value="F:histidine phosphotransfer kinase activity"/>
    <property type="evidence" value="ECO:0007669"/>
    <property type="project" value="InterPro"/>
</dbReference>
<dbReference type="AlphaFoldDB" id="A0A7C1FFG5"/>
<dbReference type="GO" id="GO:0005737">
    <property type="term" value="C:cytoplasm"/>
    <property type="evidence" value="ECO:0007669"/>
    <property type="project" value="TreeGrafter"/>
</dbReference>
<dbReference type="GO" id="GO:0000160">
    <property type="term" value="P:phosphorelay signal transduction system"/>
    <property type="evidence" value="ECO:0007669"/>
    <property type="project" value="InterPro"/>
</dbReference>
<dbReference type="Gene3D" id="1.20.120.160">
    <property type="entry name" value="HPT domain"/>
    <property type="match status" value="1"/>
</dbReference>
<dbReference type="PROSITE" id="PS50894">
    <property type="entry name" value="HPT"/>
    <property type="match status" value="1"/>
</dbReference>
<dbReference type="Pfam" id="PF01627">
    <property type="entry name" value="Hpt"/>
    <property type="match status" value="1"/>
</dbReference>
<accession>A0A7C1FFG5</accession>
<dbReference type="CDD" id="cd00088">
    <property type="entry name" value="HPT"/>
    <property type="match status" value="1"/>
</dbReference>
<feature type="domain" description="HPt" evidence="2">
    <location>
        <begin position="30"/>
        <end position="124"/>
    </location>
</feature>
<comment type="caution">
    <text evidence="3">The sequence shown here is derived from an EMBL/GenBank/DDBJ whole genome shotgun (WGS) entry which is preliminary data.</text>
</comment>
<evidence type="ECO:0000256" key="1">
    <source>
        <dbReference type="PROSITE-ProRule" id="PRU00110"/>
    </source>
</evidence>
<sequence>MKAQFTFEPTAEVLDQEALQSIVEMFGDEDPNAILELIDTFLVESTNQYEEMRAALAAGDWVKLHRMAHSLKSSSATFGAMRLSQISAFIEQVARAQCQEADCMALLEQLAAEHQAACKQLRQVRARFAGESVD</sequence>
<gene>
    <name evidence="3" type="ORF">ENQ20_07980</name>
</gene>
<dbReference type="PANTHER" id="PTHR28242">
    <property type="entry name" value="PHOSPHORELAY INTERMEDIATE PROTEIN YPD1"/>
    <property type="match status" value="1"/>
</dbReference>
<dbReference type="InterPro" id="IPR045871">
    <property type="entry name" value="AHP1-5/YPD1"/>
</dbReference>
<dbReference type="InterPro" id="IPR008207">
    <property type="entry name" value="Sig_transdc_His_kin_Hpt_dom"/>
</dbReference>
<keyword evidence="1" id="KW-0597">Phosphoprotein</keyword>
<dbReference type="SMART" id="SM00073">
    <property type="entry name" value="HPT"/>
    <property type="match status" value="1"/>
</dbReference>
<name>A0A7C1FFG5_9CHLR</name>
<dbReference type="PANTHER" id="PTHR28242:SF52">
    <property type="entry name" value="PHOSPHORELAY INTERMEDIATE PROTEIN YPD1"/>
    <property type="match status" value="1"/>
</dbReference>
<evidence type="ECO:0000259" key="2">
    <source>
        <dbReference type="PROSITE" id="PS50894"/>
    </source>
</evidence>